<dbReference type="SUPFAM" id="SSF103473">
    <property type="entry name" value="MFS general substrate transporter"/>
    <property type="match status" value="1"/>
</dbReference>
<keyword evidence="5 8" id="KW-0812">Transmembrane</keyword>
<dbReference type="PROSITE" id="PS00216">
    <property type="entry name" value="SUGAR_TRANSPORT_1"/>
    <property type="match status" value="1"/>
</dbReference>
<comment type="subcellular location">
    <subcellularLocation>
        <location evidence="1">Cell membrane</location>
        <topology evidence="1">Multi-pass membrane protein</topology>
    </subcellularLocation>
</comment>
<evidence type="ECO:0000259" key="9">
    <source>
        <dbReference type="PROSITE" id="PS50850"/>
    </source>
</evidence>
<feature type="transmembrane region" description="Helical" evidence="8">
    <location>
        <begin position="311"/>
        <end position="329"/>
    </location>
</feature>
<reference evidence="11" key="2">
    <citation type="submission" date="2023-07" db="EMBL/GenBank/DDBJ databases">
        <title>Identification and characterization of horizontal gene transfer across gut microbiota members of farm animals based on homology search.</title>
        <authorList>
            <person name="Schwarzerova J."/>
            <person name="Nykrynova M."/>
            <person name="Jureckova K."/>
            <person name="Cejkova D."/>
            <person name="Rychlik I."/>
        </authorList>
    </citation>
    <scope>NUCLEOTIDE SEQUENCE [LARGE SCALE GENOMIC DNA]</scope>
    <source>
        <strain evidence="11">ET4</strain>
    </source>
</reference>
<dbReference type="PANTHER" id="PTHR23502:SF132">
    <property type="entry name" value="POLYAMINE TRANSPORTER 2-RELATED"/>
    <property type="match status" value="1"/>
</dbReference>
<feature type="transmembrane region" description="Helical" evidence="8">
    <location>
        <begin position="45"/>
        <end position="66"/>
    </location>
</feature>
<evidence type="ECO:0000313" key="11">
    <source>
        <dbReference type="Proteomes" id="UP001228403"/>
    </source>
</evidence>
<evidence type="ECO:0000256" key="4">
    <source>
        <dbReference type="ARBA" id="ARBA00022475"/>
    </source>
</evidence>
<dbReference type="InterPro" id="IPR011701">
    <property type="entry name" value="MFS"/>
</dbReference>
<feature type="transmembrane region" description="Helical" evidence="8">
    <location>
        <begin position="78"/>
        <end position="97"/>
    </location>
</feature>
<evidence type="ECO:0000256" key="2">
    <source>
        <dbReference type="ARBA" id="ARBA00006236"/>
    </source>
</evidence>
<dbReference type="Proteomes" id="UP001228403">
    <property type="component" value="Unassembled WGS sequence"/>
</dbReference>
<keyword evidence="3" id="KW-0813">Transport</keyword>
<keyword evidence="6 8" id="KW-1133">Transmembrane helix</keyword>
<feature type="transmembrane region" description="Helical" evidence="8">
    <location>
        <begin position="250"/>
        <end position="272"/>
    </location>
</feature>
<dbReference type="EMBL" id="JAUDCF010000005">
    <property type="protein sequence ID" value="MDM8145053.1"/>
    <property type="molecule type" value="Genomic_DNA"/>
</dbReference>
<dbReference type="NCBIfam" id="TIGR00710">
    <property type="entry name" value="efflux_Bcr_CflA"/>
    <property type="match status" value="1"/>
</dbReference>
<evidence type="ECO:0000256" key="1">
    <source>
        <dbReference type="ARBA" id="ARBA00004651"/>
    </source>
</evidence>
<evidence type="ECO:0000256" key="3">
    <source>
        <dbReference type="ARBA" id="ARBA00022448"/>
    </source>
</evidence>
<keyword evidence="4" id="KW-1003">Cell membrane</keyword>
<feature type="transmembrane region" description="Helical" evidence="8">
    <location>
        <begin position="12"/>
        <end position="33"/>
    </location>
</feature>
<evidence type="ECO:0000313" key="10">
    <source>
        <dbReference type="EMBL" id="MDM8145053.1"/>
    </source>
</evidence>
<feature type="transmembrane region" description="Helical" evidence="8">
    <location>
        <begin position="215"/>
        <end position="235"/>
    </location>
</feature>
<feature type="transmembrane region" description="Helical" evidence="8">
    <location>
        <begin position="284"/>
        <end position="305"/>
    </location>
</feature>
<feature type="transmembrane region" description="Helical" evidence="8">
    <location>
        <begin position="166"/>
        <end position="185"/>
    </location>
</feature>
<keyword evidence="7 8" id="KW-0472">Membrane</keyword>
<dbReference type="Pfam" id="PF07690">
    <property type="entry name" value="MFS_1"/>
    <property type="match status" value="1"/>
</dbReference>
<accession>A0ABT7U5J5</accession>
<proteinExistence type="inferred from homology"/>
<dbReference type="InterPro" id="IPR004812">
    <property type="entry name" value="Efflux_drug-R_Bcr/CmlA"/>
</dbReference>
<comment type="similarity">
    <text evidence="2">Belongs to the major facilitator superfamily. Bcr/CmlA family.</text>
</comment>
<keyword evidence="11" id="KW-1185">Reference proteome</keyword>
<comment type="caution">
    <text evidence="10">The sequence shown here is derived from an EMBL/GenBank/DDBJ whole genome shotgun (WGS) entry which is preliminary data.</text>
</comment>
<dbReference type="InterPro" id="IPR020846">
    <property type="entry name" value="MFS_dom"/>
</dbReference>
<protein>
    <submittedName>
        <fullName evidence="10">Multidrug effflux MFS transporter</fullName>
    </submittedName>
</protein>
<feature type="transmembrane region" description="Helical" evidence="8">
    <location>
        <begin position="136"/>
        <end position="160"/>
    </location>
</feature>
<gene>
    <name evidence="10" type="ORF">QUW02_03770</name>
</gene>
<name>A0ABT7U5J5_9BACE</name>
<dbReference type="CDD" id="cd17320">
    <property type="entry name" value="MFS_MdfA_MDR_like"/>
    <property type="match status" value="1"/>
</dbReference>
<organism evidence="10 11">
    <name type="scientific">Bacteroides eggerthii</name>
    <dbReference type="NCBI Taxonomy" id="28111"/>
    <lineage>
        <taxon>Bacteria</taxon>
        <taxon>Pseudomonadati</taxon>
        <taxon>Bacteroidota</taxon>
        <taxon>Bacteroidia</taxon>
        <taxon>Bacteroidales</taxon>
        <taxon>Bacteroidaceae</taxon>
        <taxon>Bacteroides</taxon>
    </lineage>
</organism>
<feature type="domain" description="Major facilitator superfamily (MFS) profile" evidence="9">
    <location>
        <begin position="9"/>
        <end position="390"/>
    </location>
</feature>
<feature type="transmembrane region" description="Helical" evidence="8">
    <location>
        <begin position="367"/>
        <end position="387"/>
    </location>
</feature>
<dbReference type="Gene3D" id="1.20.1720.10">
    <property type="entry name" value="Multidrug resistance protein D"/>
    <property type="match status" value="1"/>
</dbReference>
<evidence type="ECO:0000256" key="7">
    <source>
        <dbReference type="ARBA" id="ARBA00023136"/>
    </source>
</evidence>
<feature type="transmembrane region" description="Helical" evidence="8">
    <location>
        <begin position="341"/>
        <end position="361"/>
    </location>
</feature>
<dbReference type="InterPro" id="IPR005829">
    <property type="entry name" value="Sugar_transporter_CS"/>
</dbReference>
<dbReference type="PANTHER" id="PTHR23502">
    <property type="entry name" value="MAJOR FACILITATOR SUPERFAMILY"/>
    <property type="match status" value="1"/>
</dbReference>
<reference evidence="10 11" key="1">
    <citation type="submission" date="2023-06" db="EMBL/GenBank/DDBJ databases">
        <authorList>
            <person name="Zeman M."/>
            <person name="Kubasova T."/>
            <person name="Jahodarova E."/>
            <person name="Nykrynova M."/>
            <person name="Rychlik I."/>
        </authorList>
    </citation>
    <scope>NUCLEOTIDE SEQUENCE [LARGE SCALE GENOMIC DNA]</scope>
    <source>
        <strain evidence="10 11">ET4</strain>
    </source>
</reference>
<evidence type="ECO:0000256" key="8">
    <source>
        <dbReference type="SAM" id="Phobius"/>
    </source>
</evidence>
<sequence>MNEKTRNSELYLLLVVGAISAFGPFVTDFYLPALPSLNEYFHTTASLVQLSLTFSMVGLAVGQLVIGPLSDKYGRKSPLILSLMVFSVSTLGCLYAPDIYWFIFFRLIQGLAGAGGLVISKSIATDLYEGKELTRFFSMLSSVQGIAPICAPVLGGFLLGVTSWKGIFWILFAIGLLLLVTLFFFKESLPRAARREGGVWVAFRRYVPVLGHGRFMCYVLVQAFAMGVMFTYIAASPFIFQNHYGLSPVAYSLCFGANAVAVMLGSLTVSFFRGATQAMRIGVVGFGLLSLLVAAVLVSGASVMIVEVCLFVFMIFLGLILPSSTMLALDLERENSGNASAVLGFLMFLFGGVLSPLTGLGDMLQTTSLIMVLCCAAALICTLLTTARFSRYILKGHMVKA</sequence>
<evidence type="ECO:0000256" key="6">
    <source>
        <dbReference type="ARBA" id="ARBA00022989"/>
    </source>
</evidence>
<evidence type="ECO:0000256" key="5">
    <source>
        <dbReference type="ARBA" id="ARBA00022692"/>
    </source>
</evidence>
<feature type="transmembrane region" description="Helical" evidence="8">
    <location>
        <begin position="103"/>
        <end position="124"/>
    </location>
</feature>
<dbReference type="InterPro" id="IPR036259">
    <property type="entry name" value="MFS_trans_sf"/>
</dbReference>
<dbReference type="PROSITE" id="PS50850">
    <property type="entry name" value="MFS"/>
    <property type="match status" value="1"/>
</dbReference>